<comment type="caution">
    <text evidence="3">The sequence shown here is derived from an EMBL/GenBank/DDBJ whole genome shotgun (WGS) entry which is preliminary data.</text>
</comment>
<evidence type="ECO:0000313" key="4">
    <source>
        <dbReference type="Proteomes" id="UP000621799"/>
    </source>
</evidence>
<feature type="transmembrane region" description="Helical" evidence="2">
    <location>
        <begin position="175"/>
        <end position="199"/>
    </location>
</feature>
<feature type="region of interest" description="Disordered" evidence="1">
    <location>
        <begin position="116"/>
        <end position="159"/>
    </location>
</feature>
<keyword evidence="2" id="KW-1133">Transmembrane helix</keyword>
<keyword evidence="2" id="KW-0812">Transmembrane</keyword>
<dbReference type="RefSeq" id="WP_264320340.1">
    <property type="nucleotide sequence ID" value="NZ_JADEXN010000054.1"/>
</dbReference>
<dbReference type="Proteomes" id="UP000621799">
    <property type="component" value="Unassembled WGS sequence"/>
</dbReference>
<dbReference type="EMBL" id="JADEXN010000054">
    <property type="protein sequence ID" value="MBE9040082.1"/>
    <property type="molecule type" value="Genomic_DNA"/>
</dbReference>
<feature type="transmembrane region" description="Helical" evidence="2">
    <location>
        <begin position="357"/>
        <end position="378"/>
    </location>
</feature>
<proteinExistence type="predicted"/>
<feature type="compositionally biased region" description="Basic residues" evidence="1">
    <location>
        <begin position="147"/>
        <end position="159"/>
    </location>
</feature>
<dbReference type="AlphaFoldDB" id="A0A928VWM0"/>
<sequence length="402" mass="44147">MAQSEILTLAKQGNPKAIAALMNYSLRSKQITVVVDIADACLSVVATAPKPPDRAFMIHFVRKGLDKLGIESLDRAIVEGYGTDRSRRAWQETLMLEDATTSNPFVGQIPLLNSLPAPLPSSPPTPPPVTPTLTPDRGLNRETTSPARKKATSGKRKTSKPLHPVLRWMKTTIGALLYIVCVAVTFGLAVPIKVFTALLSENALYQLPIAGDMFRGLEVAELFNVLVFAVFGTGLGIATALVPKAFGHRMSAALLIVALPVIFVLGSFVRYEDWVRDFAANEQITHEIAIETTDTYLSSQVGRGGFPGFYFYTARYPILPVDASEMKEVKALEERTVARINRVVEIEPENLSRLFSISIWGVRIFYFGLSIVTAIAHFSQGEELADKLAKRGNFRKGKESRI</sequence>
<name>A0A928VWM0_9CYAN</name>
<feature type="transmembrane region" description="Helical" evidence="2">
    <location>
        <begin position="219"/>
        <end position="241"/>
    </location>
</feature>
<evidence type="ECO:0000256" key="1">
    <source>
        <dbReference type="SAM" id="MobiDB-lite"/>
    </source>
</evidence>
<reference evidence="3" key="1">
    <citation type="submission" date="2020-10" db="EMBL/GenBank/DDBJ databases">
        <authorList>
            <person name="Castelo-Branco R."/>
            <person name="Eusebio N."/>
            <person name="Adriana R."/>
            <person name="Vieira A."/>
            <person name="Brugerolle De Fraissinette N."/>
            <person name="Rezende De Castro R."/>
            <person name="Schneider M.P."/>
            <person name="Vasconcelos V."/>
            <person name="Leao P.N."/>
        </authorList>
    </citation>
    <scope>NUCLEOTIDE SEQUENCE</scope>
    <source>
        <strain evidence="3">LEGE 11467</strain>
    </source>
</reference>
<organism evidence="3 4">
    <name type="scientific">Zarconia navalis LEGE 11467</name>
    <dbReference type="NCBI Taxonomy" id="1828826"/>
    <lineage>
        <taxon>Bacteria</taxon>
        <taxon>Bacillati</taxon>
        <taxon>Cyanobacteriota</taxon>
        <taxon>Cyanophyceae</taxon>
        <taxon>Oscillatoriophycideae</taxon>
        <taxon>Oscillatoriales</taxon>
        <taxon>Oscillatoriales incertae sedis</taxon>
        <taxon>Zarconia</taxon>
        <taxon>Zarconia navalis</taxon>
    </lineage>
</organism>
<keyword evidence="4" id="KW-1185">Reference proteome</keyword>
<feature type="compositionally biased region" description="Pro residues" evidence="1">
    <location>
        <begin position="117"/>
        <end position="130"/>
    </location>
</feature>
<accession>A0A928VWM0</accession>
<evidence type="ECO:0000313" key="3">
    <source>
        <dbReference type="EMBL" id="MBE9040082.1"/>
    </source>
</evidence>
<evidence type="ECO:0000256" key="2">
    <source>
        <dbReference type="SAM" id="Phobius"/>
    </source>
</evidence>
<feature type="transmembrane region" description="Helical" evidence="2">
    <location>
        <begin position="253"/>
        <end position="271"/>
    </location>
</feature>
<protein>
    <submittedName>
        <fullName evidence="3">Uncharacterized protein</fullName>
    </submittedName>
</protein>
<gene>
    <name evidence="3" type="ORF">IQ235_04655</name>
</gene>
<keyword evidence="2" id="KW-0472">Membrane</keyword>